<accession>A0A368L0F6</accession>
<name>A0A368L0F6_9BURK</name>
<dbReference type="AlphaFoldDB" id="A0A368L0F6"/>
<evidence type="ECO:0000256" key="2">
    <source>
        <dbReference type="HAMAP-Rule" id="MF_00659"/>
    </source>
</evidence>
<gene>
    <name evidence="3" type="ORF">DU000_11080</name>
</gene>
<dbReference type="Pfam" id="PF04359">
    <property type="entry name" value="DUF493"/>
    <property type="match status" value="1"/>
</dbReference>
<dbReference type="SUPFAM" id="SSF117991">
    <property type="entry name" value="YbeD/HP0495-like"/>
    <property type="match status" value="1"/>
</dbReference>
<dbReference type="HAMAP" id="MF_00659">
    <property type="entry name" value="UPF0250"/>
    <property type="match status" value="1"/>
</dbReference>
<dbReference type="PANTHER" id="PTHR38036">
    <property type="entry name" value="UPF0250 PROTEIN YBED"/>
    <property type="match status" value="1"/>
</dbReference>
<dbReference type="RefSeq" id="WP_114403475.1">
    <property type="nucleotide sequence ID" value="NZ_QPGB01000005.1"/>
</dbReference>
<dbReference type="InterPro" id="IPR007454">
    <property type="entry name" value="UPF0250_YbeD-like"/>
</dbReference>
<evidence type="ECO:0000256" key="1">
    <source>
        <dbReference type="ARBA" id="ARBA00008460"/>
    </source>
</evidence>
<keyword evidence="4" id="KW-1185">Reference proteome</keyword>
<reference evidence="3 4" key="1">
    <citation type="journal article" date="2018" name="Int. J. Syst. Evol. Microbiol.">
        <title>Parvibium lacunae gen. nov., sp. nov., a new member of the family Alcaligenaceae isolated from a freshwater pond.</title>
        <authorList>
            <person name="Chen W.M."/>
            <person name="Xie P.B."/>
            <person name="Hsu M.Y."/>
            <person name="Sheu S.Y."/>
        </authorList>
    </citation>
    <scope>NUCLEOTIDE SEQUENCE [LARGE SCALE GENOMIC DNA]</scope>
    <source>
        <strain evidence="3 4">KMB9</strain>
    </source>
</reference>
<proteinExistence type="inferred from homology"/>
<dbReference type="EMBL" id="QPGB01000005">
    <property type="protein sequence ID" value="RCS56874.1"/>
    <property type="molecule type" value="Genomic_DNA"/>
</dbReference>
<comment type="caution">
    <text evidence="3">The sequence shown here is derived from an EMBL/GenBank/DDBJ whole genome shotgun (WGS) entry which is preliminary data.</text>
</comment>
<evidence type="ECO:0000313" key="4">
    <source>
        <dbReference type="Proteomes" id="UP000252357"/>
    </source>
</evidence>
<sequence>MSTTEDPNAALWNFPMDFPLKIMGKRHDDFAQTIVELVTLHAPDFDASTVEIRASSSGNYIGLTCTIRATSREQLDNLYRALTGHPMVKVVL</sequence>
<dbReference type="NCBIfam" id="NF002533">
    <property type="entry name" value="PRK02047.1"/>
    <property type="match status" value="1"/>
</dbReference>
<protein>
    <recommendedName>
        <fullName evidence="2">UPF0250 protein DU000_11080</fullName>
    </recommendedName>
</protein>
<comment type="similarity">
    <text evidence="1 2">Belongs to the UPF0250 family.</text>
</comment>
<evidence type="ECO:0000313" key="3">
    <source>
        <dbReference type="EMBL" id="RCS56874.1"/>
    </source>
</evidence>
<dbReference type="OrthoDB" id="9793424at2"/>
<organism evidence="3 4">
    <name type="scientific">Parvibium lacunae</name>
    <dbReference type="NCBI Taxonomy" id="1888893"/>
    <lineage>
        <taxon>Bacteria</taxon>
        <taxon>Pseudomonadati</taxon>
        <taxon>Pseudomonadota</taxon>
        <taxon>Betaproteobacteria</taxon>
        <taxon>Burkholderiales</taxon>
        <taxon>Alcaligenaceae</taxon>
        <taxon>Parvibium</taxon>
    </lineage>
</organism>
<dbReference type="InterPro" id="IPR027471">
    <property type="entry name" value="YbeD-like_sf"/>
</dbReference>
<dbReference type="Proteomes" id="UP000252357">
    <property type="component" value="Unassembled WGS sequence"/>
</dbReference>
<dbReference type="PANTHER" id="PTHR38036:SF1">
    <property type="entry name" value="UPF0250 PROTEIN YBED"/>
    <property type="match status" value="1"/>
</dbReference>
<dbReference type="Gene3D" id="3.30.70.260">
    <property type="match status" value="1"/>
</dbReference>